<proteinExistence type="inferred from homology"/>
<dbReference type="GO" id="GO:0003723">
    <property type="term" value="F:RNA binding"/>
    <property type="evidence" value="ECO:0007669"/>
    <property type="project" value="InterPro"/>
</dbReference>
<keyword evidence="3 6" id="KW-0808">Transferase</keyword>
<dbReference type="HAMAP" id="MF_01885">
    <property type="entry name" value="tRNA_methyltr_TrmL"/>
    <property type="match status" value="1"/>
</dbReference>
<dbReference type="InterPro" id="IPR001537">
    <property type="entry name" value="SpoU_MeTrfase"/>
</dbReference>
<evidence type="ECO:0000256" key="7">
    <source>
        <dbReference type="PIRSR" id="PIRSR029256-1"/>
    </source>
</evidence>
<feature type="binding site" evidence="6 7">
    <location>
        <position position="110"/>
    </location>
    <ligand>
        <name>S-adenosyl-L-methionine</name>
        <dbReference type="ChEBI" id="CHEBI:59789"/>
    </ligand>
</feature>
<dbReference type="KEGG" id="hbs:IPV69_26345"/>
<dbReference type="CDD" id="cd18094">
    <property type="entry name" value="SpoU-like_TrmL"/>
    <property type="match status" value="1"/>
</dbReference>
<evidence type="ECO:0000256" key="4">
    <source>
        <dbReference type="ARBA" id="ARBA00022691"/>
    </source>
</evidence>
<comment type="similarity">
    <text evidence="6">Belongs to the class IV-like SAM-binding methyltransferase superfamily. RNA methyltransferase TrmH family. TrmL subfamily.</text>
</comment>
<dbReference type="AlphaFoldDB" id="A0A7M2WVT9"/>
<dbReference type="PANTHER" id="PTHR42971:SF1">
    <property type="entry name" value="TRNA (CYTIDINE(34)-2'-O)-METHYLTRANSFERASE"/>
    <property type="match status" value="1"/>
</dbReference>
<evidence type="ECO:0000256" key="1">
    <source>
        <dbReference type="ARBA" id="ARBA00022490"/>
    </source>
</evidence>
<keyword evidence="10" id="KW-1185">Reference proteome</keyword>
<dbReference type="EC" id="2.1.1.207" evidence="6"/>
<dbReference type="GO" id="GO:0002130">
    <property type="term" value="P:wobble position ribose methylation"/>
    <property type="evidence" value="ECO:0007669"/>
    <property type="project" value="TreeGrafter"/>
</dbReference>
<dbReference type="GO" id="GO:0008757">
    <property type="term" value="F:S-adenosylmethionine-dependent methyltransferase activity"/>
    <property type="evidence" value="ECO:0007669"/>
    <property type="project" value="UniProtKB-UniRule"/>
</dbReference>
<dbReference type="Proteomes" id="UP000593765">
    <property type="component" value="Chromosome"/>
</dbReference>
<comment type="caution">
    <text evidence="6">Lacks conserved residue(s) required for the propagation of feature annotation.</text>
</comment>
<dbReference type="PIRSF" id="PIRSF029256">
    <property type="entry name" value="SpoU_TrmH_prd"/>
    <property type="match status" value="1"/>
</dbReference>
<dbReference type="RefSeq" id="WP_206292719.1">
    <property type="nucleotide sequence ID" value="NZ_CP063458.1"/>
</dbReference>
<dbReference type="PANTHER" id="PTHR42971">
    <property type="entry name" value="TRNA (CYTIDINE(34)-2'-O)-METHYLTRANSFERASE"/>
    <property type="match status" value="1"/>
</dbReference>
<reference evidence="9 10" key="1">
    <citation type="submission" date="2020-10" db="EMBL/GenBank/DDBJ databases">
        <title>Wide distribution of Phycisphaera-like planctomycetes from WD2101 soil group in peatlands and genome analysis of the first cultivated representative.</title>
        <authorList>
            <person name="Dedysh S.N."/>
            <person name="Beletsky A.V."/>
            <person name="Ivanova A."/>
            <person name="Kulichevskaya I.S."/>
            <person name="Suzina N.E."/>
            <person name="Philippov D.A."/>
            <person name="Rakitin A.L."/>
            <person name="Mardanov A.V."/>
            <person name="Ravin N.V."/>
        </authorList>
    </citation>
    <scope>NUCLEOTIDE SEQUENCE [LARGE SCALE GENOMIC DNA]</scope>
    <source>
        <strain evidence="9 10">M1803</strain>
    </source>
</reference>
<evidence type="ECO:0000256" key="6">
    <source>
        <dbReference type="HAMAP-Rule" id="MF_01885"/>
    </source>
</evidence>
<dbReference type="GO" id="GO:0005737">
    <property type="term" value="C:cytoplasm"/>
    <property type="evidence" value="ECO:0007669"/>
    <property type="project" value="UniProtKB-SubCell"/>
</dbReference>
<dbReference type="GO" id="GO:0008175">
    <property type="term" value="F:tRNA methyltransferase activity"/>
    <property type="evidence" value="ECO:0007669"/>
    <property type="project" value="UniProtKB-UniRule"/>
</dbReference>
<dbReference type="Pfam" id="PF00588">
    <property type="entry name" value="SpoU_methylase"/>
    <property type="match status" value="1"/>
</dbReference>
<keyword evidence="2 6" id="KW-0489">Methyltransferase</keyword>
<accession>A0A7M2WVT9</accession>
<dbReference type="SUPFAM" id="SSF75217">
    <property type="entry name" value="alpha/beta knot"/>
    <property type="match status" value="1"/>
</dbReference>
<protein>
    <recommendedName>
        <fullName evidence="6">Putative tRNA (cytidine(34)-2'-O)-methyltransferase</fullName>
        <ecNumber evidence="6">2.1.1.207</ecNumber>
    </recommendedName>
    <alternativeName>
        <fullName evidence="6">tRNA (cytidine/uridine-2'-O-)-methyltransferase</fullName>
    </alternativeName>
</protein>
<feature type="domain" description="tRNA/rRNA methyltransferase SpoU type" evidence="8">
    <location>
        <begin position="12"/>
        <end position="151"/>
    </location>
</feature>
<name>A0A7M2WVT9_9BACT</name>
<keyword evidence="4 6" id="KW-0949">S-adenosyl-L-methionine</keyword>
<evidence type="ECO:0000313" key="10">
    <source>
        <dbReference type="Proteomes" id="UP000593765"/>
    </source>
</evidence>
<comment type="catalytic activity">
    <reaction evidence="6">
        <text>5-carboxymethylaminomethyluridine(34) in tRNA(Leu) + S-adenosyl-L-methionine = 5-carboxymethylaminomethyl-2'-O-methyluridine(34) in tRNA(Leu) + S-adenosyl-L-homocysteine + H(+)</text>
        <dbReference type="Rhea" id="RHEA:43088"/>
        <dbReference type="Rhea" id="RHEA-COMP:10333"/>
        <dbReference type="Rhea" id="RHEA-COMP:10334"/>
        <dbReference type="ChEBI" id="CHEBI:15378"/>
        <dbReference type="ChEBI" id="CHEBI:57856"/>
        <dbReference type="ChEBI" id="CHEBI:59789"/>
        <dbReference type="ChEBI" id="CHEBI:74508"/>
        <dbReference type="ChEBI" id="CHEBI:74511"/>
        <dbReference type="EC" id="2.1.1.207"/>
    </reaction>
</comment>
<evidence type="ECO:0000256" key="2">
    <source>
        <dbReference type="ARBA" id="ARBA00022603"/>
    </source>
</evidence>
<keyword evidence="5 6" id="KW-0819">tRNA processing</keyword>
<organism evidence="9 10">
    <name type="scientific">Humisphaera borealis</name>
    <dbReference type="NCBI Taxonomy" id="2807512"/>
    <lineage>
        <taxon>Bacteria</taxon>
        <taxon>Pseudomonadati</taxon>
        <taxon>Planctomycetota</taxon>
        <taxon>Phycisphaerae</taxon>
        <taxon>Tepidisphaerales</taxon>
        <taxon>Tepidisphaeraceae</taxon>
        <taxon>Humisphaera</taxon>
    </lineage>
</organism>
<comment type="subcellular location">
    <subcellularLocation>
        <location evidence="6">Cytoplasm</location>
    </subcellularLocation>
</comment>
<evidence type="ECO:0000256" key="5">
    <source>
        <dbReference type="ARBA" id="ARBA00022694"/>
    </source>
</evidence>
<evidence type="ECO:0000313" key="9">
    <source>
        <dbReference type="EMBL" id="QOV89667.1"/>
    </source>
</evidence>
<sequence length="165" mass="18268">MSTALDLTPHRLKIVLVAPQIAPNTGNIARLCVATGTELHLVRPLGFVLSEKQLRRSAMDYWPRLKLTLHDDLTAFLAAICNDRVWLMTSKGKSSIWEWPVSDGDWIVLGNESSGLPDSLLSRYPDRTIRIPQAPGERCLNLSTAAGVVLFEGLRQIRVGQQVSP</sequence>
<dbReference type="InterPro" id="IPR029028">
    <property type="entry name" value="Alpha/beta_knot_MTases"/>
</dbReference>
<feature type="binding site" evidence="6 7">
    <location>
        <position position="88"/>
    </location>
    <ligand>
        <name>S-adenosyl-L-methionine</name>
        <dbReference type="ChEBI" id="CHEBI:59789"/>
    </ligand>
</feature>
<dbReference type="InterPro" id="IPR029026">
    <property type="entry name" value="tRNA_m1G_MTases_N"/>
</dbReference>
<evidence type="ECO:0000256" key="3">
    <source>
        <dbReference type="ARBA" id="ARBA00022679"/>
    </source>
</evidence>
<gene>
    <name evidence="9" type="ORF">IPV69_26345</name>
</gene>
<dbReference type="InterPro" id="IPR016914">
    <property type="entry name" value="TrmL"/>
</dbReference>
<comment type="catalytic activity">
    <reaction evidence="6">
        <text>cytidine(34) in tRNA + S-adenosyl-L-methionine = 2'-O-methylcytidine(34) in tRNA + S-adenosyl-L-homocysteine + H(+)</text>
        <dbReference type="Rhea" id="RHEA:43084"/>
        <dbReference type="Rhea" id="RHEA-COMP:10331"/>
        <dbReference type="Rhea" id="RHEA-COMP:10332"/>
        <dbReference type="ChEBI" id="CHEBI:15378"/>
        <dbReference type="ChEBI" id="CHEBI:57856"/>
        <dbReference type="ChEBI" id="CHEBI:59789"/>
        <dbReference type="ChEBI" id="CHEBI:74495"/>
        <dbReference type="ChEBI" id="CHEBI:82748"/>
        <dbReference type="EC" id="2.1.1.207"/>
    </reaction>
</comment>
<comment type="function">
    <text evidence="6">Could methylate the ribose at the nucleotide 34 wobble position in tRNA.</text>
</comment>
<keyword evidence="1 6" id="KW-0963">Cytoplasm</keyword>
<dbReference type="EMBL" id="CP063458">
    <property type="protein sequence ID" value="QOV89667.1"/>
    <property type="molecule type" value="Genomic_DNA"/>
</dbReference>
<feature type="binding site" evidence="6 7">
    <location>
        <position position="131"/>
    </location>
    <ligand>
        <name>S-adenosyl-L-methionine</name>
        <dbReference type="ChEBI" id="CHEBI:59789"/>
    </ligand>
</feature>
<dbReference type="Gene3D" id="3.40.1280.10">
    <property type="match status" value="1"/>
</dbReference>
<evidence type="ECO:0000259" key="8">
    <source>
        <dbReference type="Pfam" id="PF00588"/>
    </source>
</evidence>